<protein>
    <submittedName>
        <fullName evidence="3">Metallophosphoesterase</fullName>
    </submittedName>
</protein>
<reference evidence="3 4" key="1">
    <citation type="submission" date="2015-03" db="EMBL/GenBank/DDBJ databases">
        <authorList>
            <person name="Murphy D."/>
        </authorList>
    </citation>
    <scope>NUCLEOTIDE SEQUENCE [LARGE SCALE GENOMIC DNA]</scope>
    <source>
        <strain evidence="3 4">D16</strain>
    </source>
</reference>
<dbReference type="InterPro" id="IPR004843">
    <property type="entry name" value="Calcineurin-like_PHP"/>
</dbReference>
<gene>
    <name evidence="3" type="ORF">BN970_05882</name>
</gene>
<dbReference type="PANTHER" id="PTHR22953">
    <property type="entry name" value="ACID PHOSPHATASE RELATED"/>
    <property type="match status" value="1"/>
</dbReference>
<evidence type="ECO:0000313" key="4">
    <source>
        <dbReference type="Proteomes" id="UP000182227"/>
    </source>
</evidence>
<evidence type="ECO:0000313" key="3">
    <source>
        <dbReference type="EMBL" id="CQD23532.1"/>
    </source>
</evidence>
<organism evidence="3 4">
    <name type="scientific">Mycolicibacterium conceptionense</name>
    <dbReference type="NCBI Taxonomy" id="451644"/>
    <lineage>
        <taxon>Bacteria</taxon>
        <taxon>Bacillati</taxon>
        <taxon>Actinomycetota</taxon>
        <taxon>Actinomycetes</taxon>
        <taxon>Mycobacteriales</taxon>
        <taxon>Mycobacteriaceae</taxon>
        <taxon>Mycolicibacterium</taxon>
    </lineage>
</organism>
<evidence type="ECO:0000256" key="1">
    <source>
        <dbReference type="ARBA" id="ARBA00022729"/>
    </source>
</evidence>
<evidence type="ECO:0000259" key="2">
    <source>
        <dbReference type="Pfam" id="PF00149"/>
    </source>
</evidence>
<dbReference type="InterPro" id="IPR039331">
    <property type="entry name" value="PAPs-like"/>
</dbReference>
<keyword evidence="1" id="KW-0732">Signal</keyword>
<name>A0A0U1DY12_9MYCO</name>
<dbReference type="Proteomes" id="UP000182227">
    <property type="component" value="Unassembled WGS sequence"/>
</dbReference>
<proteinExistence type="predicted"/>
<dbReference type="InterPro" id="IPR029052">
    <property type="entry name" value="Metallo-depent_PP-like"/>
</dbReference>
<dbReference type="Pfam" id="PF00149">
    <property type="entry name" value="Metallophos"/>
    <property type="match status" value="1"/>
</dbReference>
<dbReference type="GO" id="GO:0003993">
    <property type="term" value="F:acid phosphatase activity"/>
    <property type="evidence" value="ECO:0007669"/>
    <property type="project" value="InterPro"/>
</dbReference>
<sequence length="244" mass="26601">MWYAFTAGAVRVISLNNDDVCYQDGGNSYVHGYSGGAQKRWLEGELERSSADESIDWIVVCMHQTAVSTADRTNGADLGIRENWLPLFDRYGVDLVVCGHEHHYERSHPIRGVQPTDTLTPIPVDGDGGAIDTSQGTVHLVIGGGGTSIPSNRMFFPEPRCRVLTGVGAVDPALGKRTPRYVTEAAPWSAFRDRDHAYGFVMFDVDPGSPGGQTSIEATYFAVDGPFGQTTPADHFTLRKPRRA</sequence>
<accession>A0A0U1DY12</accession>
<dbReference type="EMBL" id="CTEF01000006">
    <property type="protein sequence ID" value="CQD23532.1"/>
    <property type="molecule type" value="Genomic_DNA"/>
</dbReference>
<dbReference type="AlphaFoldDB" id="A0A0U1DY12"/>
<dbReference type="Gene3D" id="3.60.21.10">
    <property type="match status" value="1"/>
</dbReference>
<dbReference type="SUPFAM" id="SSF56300">
    <property type="entry name" value="Metallo-dependent phosphatases"/>
    <property type="match status" value="1"/>
</dbReference>
<feature type="domain" description="Calcineurin-like phosphoesterase" evidence="2">
    <location>
        <begin position="36"/>
        <end position="104"/>
    </location>
</feature>
<dbReference type="PANTHER" id="PTHR22953:SF153">
    <property type="entry name" value="PURPLE ACID PHOSPHATASE"/>
    <property type="match status" value="1"/>
</dbReference>